<name>A0ABU9PUD7_9BURK</name>
<keyword evidence="5" id="KW-1185">Reference proteome</keyword>
<evidence type="ECO:0000256" key="2">
    <source>
        <dbReference type="ARBA" id="ARBA00022840"/>
    </source>
</evidence>
<gene>
    <name evidence="4" type="ORF">V8G57_09340</name>
</gene>
<evidence type="ECO:0000256" key="1">
    <source>
        <dbReference type="ARBA" id="ARBA00022741"/>
    </source>
</evidence>
<protein>
    <submittedName>
        <fullName evidence="4">Phosphotransferase</fullName>
    </submittedName>
</protein>
<dbReference type="SUPFAM" id="SSF56112">
    <property type="entry name" value="Protein kinase-like (PK-like)"/>
    <property type="match status" value="1"/>
</dbReference>
<dbReference type="Gene3D" id="3.90.1200.10">
    <property type="match status" value="1"/>
</dbReference>
<dbReference type="InterPro" id="IPR011009">
    <property type="entry name" value="Kinase-like_dom_sf"/>
</dbReference>
<proteinExistence type="predicted"/>
<dbReference type="Gene3D" id="3.30.200.20">
    <property type="entry name" value="Phosphorylase Kinase, domain 1"/>
    <property type="match status" value="1"/>
</dbReference>
<dbReference type="Proteomes" id="UP001495910">
    <property type="component" value="Unassembled WGS sequence"/>
</dbReference>
<comment type="caution">
    <text evidence="4">The sequence shown here is derived from an EMBL/GenBank/DDBJ whole genome shotgun (WGS) entry which is preliminary data.</text>
</comment>
<reference evidence="4 5" key="1">
    <citation type="submission" date="2024-02" db="EMBL/GenBank/DDBJ databases">
        <title>Draft genome sequence of Collimonas sp. strain H4R21, an effective mineral-weathering bacterial strain isolated from the beech rhizosphere.</title>
        <authorList>
            <person name="Morin E."/>
            <person name="Uroz S."/>
            <person name="Leveau J.H.J."/>
            <person name="Kumar R."/>
            <person name="Rey M.W."/>
            <person name="Pham J."/>
        </authorList>
    </citation>
    <scope>NUCLEOTIDE SEQUENCE [LARGE SCALE GENOMIC DNA]</scope>
    <source>
        <strain evidence="4 5">H4R21</strain>
    </source>
</reference>
<accession>A0ABU9PUD7</accession>
<feature type="domain" description="Aminoglycoside phosphotransferase" evidence="3">
    <location>
        <begin position="34"/>
        <end position="267"/>
    </location>
</feature>
<dbReference type="EMBL" id="JBANDC010000005">
    <property type="protein sequence ID" value="MEM4987588.1"/>
    <property type="molecule type" value="Genomic_DNA"/>
</dbReference>
<keyword evidence="1" id="KW-0547">Nucleotide-binding</keyword>
<dbReference type="PANTHER" id="PTHR33540:SF1">
    <property type="entry name" value="N-ACETYLMURAMATE_N-ACETYLGLUCOSAMINE KINASE"/>
    <property type="match status" value="1"/>
</dbReference>
<keyword evidence="2" id="KW-0067">ATP-binding</keyword>
<sequence length="350" mass="39656">MPLSPSAPALPDLRQTQIVEWLTALDAVPTVPSTLRPASADASFRRYFRIDTAAPGTVGAKTLIVMDAPPPQEDVRPFIEIAGLFAGIGLSVPAILAQDLERGFLLLSDLGSTTYLQQLNDDSAPALYMDAIDALVLLQTKSRPDVLPEYDRAFLLRELQIFPEWYLGKHLKATLTDQQTADLNKVFDAILANNLAQPQVFIHRDYHSRNLMVLPSGNPGVLDFQGALYGPITYDIVSLLRDVYIQWEEAQVLDWMIRYWERAKRAGLPVATDIDTFYRDFEYMGLQRHLKILGLFARLHHRDGKEAYLKDIPLVMDYVRKTALRYRELIPLVRLLDKLEDKAVQVGYTF</sequence>
<evidence type="ECO:0000313" key="5">
    <source>
        <dbReference type="Proteomes" id="UP001495910"/>
    </source>
</evidence>
<dbReference type="PANTHER" id="PTHR33540">
    <property type="entry name" value="TRNA THREONYLCARBAMOYLADENOSINE BIOSYNTHESIS PROTEIN TSAE"/>
    <property type="match status" value="1"/>
</dbReference>
<dbReference type="Pfam" id="PF01636">
    <property type="entry name" value="APH"/>
    <property type="match status" value="1"/>
</dbReference>
<dbReference type="RefSeq" id="WP_092397262.1">
    <property type="nucleotide sequence ID" value="NZ_JBANDC010000005.1"/>
</dbReference>
<dbReference type="InterPro" id="IPR002575">
    <property type="entry name" value="Aminoglycoside_PTrfase"/>
</dbReference>
<organism evidence="4 5">
    <name type="scientific">Collimonas rhizosphaerae</name>
    <dbReference type="NCBI Taxonomy" id="3126357"/>
    <lineage>
        <taxon>Bacteria</taxon>
        <taxon>Pseudomonadati</taxon>
        <taxon>Pseudomonadota</taxon>
        <taxon>Betaproteobacteria</taxon>
        <taxon>Burkholderiales</taxon>
        <taxon>Oxalobacteraceae</taxon>
        <taxon>Collimonas</taxon>
    </lineage>
</organism>
<evidence type="ECO:0000259" key="3">
    <source>
        <dbReference type="Pfam" id="PF01636"/>
    </source>
</evidence>
<evidence type="ECO:0000313" key="4">
    <source>
        <dbReference type="EMBL" id="MEM4987588.1"/>
    </source>
</evidence>